<dbReference type="InterPro" id="IPR027417">
    <property type="entry name" value="P-loop_NTPase"/>
</dbReference>
<accession>A0ABR1FSN7</accession>
<keyword evidence="3" id="KW-0342">GTP-binding</keyword>
<evidence type="ECO:0000313" key="6">
    <source>
        <dbReference type="EMBL" id="KAK7237558.1"/>
    </source>
</evidence>
<proteinExistence type="predicted"/>
<dbReference type="Proteomes" id="UP001363151">
    <property type="component" value="Unassembled WGS sequence"/>
</dbReference>
<gene>
    <name evidence="6" type="ORF">SO694_000990106</name>
</gene>
<evidence type="ECO:0000313" key="7">
    <source>
        <dbReference type="Proteomes" id="UP001363151"/>
    </source>
</evidence>
<keyword evidence="1" id="KW-0479">Metal-binding</keyword>
<evidence type="ECO:0000256" key="2">
    <source>
        <dbReference type="ARBA" id="ARBA00022741"/>
    </source>
</evidence>
<dbReference type="PRINTS" id="PR00318">
    <property type="entry name" value="GPROTEINA"/>
</dbReference>
<dbReference type="Gene3D" id="3.40.50.300">
    <property type="entry name" value="P-loop containing nucleotide triphosphate hydrolases"/>
    <property type="match status" value="3"/>
</dbReference>
<comment type="caution">
    <text evidence="6">The sequence shown here is derived from an EMBL/GenBank/DDBJ whole genome shotgun (WGS) entry which is preliminary data.</text>
</comment>
<reference evidence="6 7" key="1">
    <citation type="submission" date="2024-03" db="EMBL/GenBank/DDBJ databases">
        <title>Aureococcus anophagefferens CCMP1851 and Kratosvirus quantuckense: Draft genome of a second virus-susceptible host strain in the model system.</title>
        <authorList>
            <person name="Chase E."/>
            <person name="Truchon A.R."/>
            <person name="Schepens W."/>
            <person name="Wilhelm S.W."/>
        </authorList>
    </citation>
    <scope>NUCLEOTIDE SEQUENCE [LARGE SCALE GENOMIC DNA]</scope>
    <source>
        <strain evidence="6 7">CCMP1851</strain>
    </source>
</reference>
<evidence type="ECO:0000256" key="3">
    <source>
        <dbReference type="ARBA" id="ARBA00023134"/>
    </source>
</evidence>
<evidence type="ECO:0000256" key="4">
    <source>
        <dbReference type="ARBA" id="ARBA00023224"/>
    </source>
</evidence>
<keyword evidence="2" id="KW-0547">Nucleotide-binding</keyword>
<protein>
    <submittedName>
        <fullName evidence="6">Guanine nucleotide binding protein alpha subunit</fullName>
    </submittedName>
</protein>
<evidence type="ECO:0000256" key="5">
    <source>
        <dbReference type="SAM" id="MobiDB-lite"/>
    </source>
</evidence>
<name>A0ABR1FSN7_AURAN</name>
<feature type="compositionally biased region" description="Basic residues" evidence="5">
    <location>
        <begin position="58"/>
        <end position="74"/>
    </location>
</feature>
<dbReference type="SMART" id="SM00275">
    <property type="entry name" value="G_alpha"/>
    <property type="match status" value="1"/>
</dbReference>
<organism evidence="6 7">
    <name type="scientific">Aureococcus anophagefferens</name>
    <name type="common">Harmful bloom alga</name>
    <dbReference type="NCBI Taxonomy" id="44056"/>
    <lineage>
        <taxon>Eukaryota</taxon>
        <taxon>Sar</taxon>
        <taxon>Stramenopiles</taxon>
        <taxon>Ochrophyta</taxon>
        <taxon>Pelagophyceae</taxon>
        <taxon>Pelagomonadales</taxon>
        <taxon>Pelagomonadaceae</taxon>
        <taxon>Aureococcus</taxon>
    </lineage>
</organism>
<sequence>MGTCASSEAQREAMLIDKMMEEELKKASVADEALVKLLILGAGESGKSTLFKQMKLMRGSRGRGRRGARARRGGAARAPPAPARRGRPTAGTARPSRARSSTTCAAAAPRRRGRPRRDAARARRRDVIYENTLVAMQTLAANLPNFDIDIEVVDKAALATVLEPTRTRRSAASSASAWKLRGHVQIVESVVYFFEKIAELKRATTHGIVTSKYTIKGKDYEMYDVGGQRNERRKFEDETTNRMKDALDLFEEVCDNRHFSNVEANGFPDYAGKANDYADGVRYFTDKFLRKNKDPERTIFCHVRAVMDMCYHVITQKKLESIGFM</sequence>
<feature type="compositionally biased region" description="Low complexity" evidence="5">
    <location>
        <begin position="88"/>
        <end position="108"/>
    </location>
</feature>
<evidence type="ECO:0000256" key="1">
    <source>
        <dbReference type="ARBA" id="ARBA00022723"/>
    </source>
</evidence>
<dbReference type="InterPro" id="IPR011025">
    <property type="entry name" value="GproteinA_insert"/>
</dbReference>
<feature type="region of interest" description="Disordered" evidence="5">
    <location>
        <begin position="56"/>
        <end position="122"/>
    </location>
</feature>
<dbReference type="EMBL" id="JBBJCI010000249">
    <property type="protein sequence ID" value="KAK7237558.1"/>
    <property type="molecule type" value="Genomic_DNA"/>
</dbReference>
<dbReference type="SUPFAM" id="SSF52540">
    <property type="entry name" value="P-loop containing nucleoside triphosphate hydrolases"/>
    <property type="match status" value="1"/>
</dbReference>
<dbReference type="PANTHER" id="PTHR10218">
    <property type="entry name" value="GTP-BINDING PROTEIN ALPHA SUBUNIT"/>
    <property type="match status" value="1"/>
</dbReference>
<keyword evidence="7" id="KW-1185">Reference proteome</keyword>
<dbReference type="PANTHER" id="PTHR10218:SF302">
    <property type="entry name" value="GUANINE NUCLEOTIDE-BINDING PROTEIN ALPHA-5 SUBUNIT"/>
    <property type="match status" value="1"/>
</dbReference>
<dbReference type="InterPro" id="IPR001019">
    <property type="entry name" value="Gprotein_alpha_su"/>
</dbReference>
<keyword evidence="4" id="KW-0807">Transducer</keyword>
<dbReference type="Gene3D" id="1.10.400.10">
    <property type="entry name" value="GI Alpha 1, domain 2-like"/>
    <property type="match status" value="1"/>
</dbReference>